<evidence type="ECO:0000256" key="5">
    <source>
        <dbReference type="ARBA" id="ARBA00022729"/>
    </source>
</evidence>
<feature type="domain" description="Peptidase M28" evidence="10">
    <location>
        <begin position="162"/>
        <end position="349"/>
    </location>
</feature>
<organism evidence="11 12">
    <name type="scientific">Marasmiellus scandens</name>
    <dbReference type="NCBI Taxonomy" id="2682957"/>
    <lineage>
        <taxon>Eukaryota</taxon>
        <taxon>Fungi</taxon>
        <taxon>Dikarya</taxon>
        <taxon>Basidiomycota</taxon>
        <taxon>Agaricomycotina</taxon>
        <taxon>Agaricomycetes</taxon>
        <taxon>Agaricomycetidae</taxon>
        <taxon>Agaricales</taxon>
        <taxon>Marasmiineae</taxon>
        <taxon>Omphalotaceae</taxon>
        <taxon>Marasmiellus</taxon>
    </lineage>
</organism>
<keyword evidence="6 9" id="KW-0378">Hydrolase</keyword>
<keyword evidence="5 9" id="KW-0732">Signal</keyword>
<dbReference type="PANTHER" id="PTHR12147:SF56">
    <property type="entry name" value="AMINOPEPTIDASE YDR415C-RELATED"/>
    <property type="match status" value="1"/>
</dbReference>
<dbReference type="InterPro" id="IPR045175">
    <property type="entry name" value="M28_fam"/>
</dbReference>
<keyword evidence="12" id="KW-1185">Reference proteome</keyword>
<gene>
    <name evidence="11" type="ORF">VKT23_013620</name>
</gene>
<keyword evidence="4 9" id="KW-0479">Metal-binding</keyword>
<dbReference type="SUPFAM" id="SSF53187">
    <property type="entry name" value="Zn-dependent exopeptidases"/>
    <property type="match status" value="1"/>
</dbReference>
<accession>A0ABR1J840</accession>
<evidence type="ECO:0000313" key="12">
    <source>
        <dbReference type="Proteomes" id="UP001498398"/>
    </source>
</evidence>
<dbReference type="EC" id="3.4.-.-" evidence="9"/>
<evidence type="ECO:0000256" key="4">
    <source>
        <dbReference type="ARBA" id="ARBA00022723"/>
    </source>
</evidence>
<dbReference type="Gene3D" id="3.40.630.10">
    <property type="entry name" value="Zn peptidases"/>
    <property type="match status" value="1"/>
</dbReference>
<keyword evidence="3 9" id="KW-0645">Protease</keyword>
<keyword evidence="2" id="KW-0031">Aminopeptidase</keyword>
<name>A0ABR1J840_9AGAR</name>
<keyword evidence="7 9" id="KW-0862">Zinc</keyword>
<evidence type="ECO:0000256" key="9">
    <source>
        <dbReference type="RuleBase" id="RU361240"/>
    </source>
</evidence>
<sequence length="373" mass="40692">MKFISVGLLFLVALFVHAAPITHDEITSKTAEGFRLLRLEDGAEPEWVTEDQKLELMRAGKKFFDVTEVWEAKQSLPKVKVAKVSYPAPSHQSAVNSLISTLSTSNMKASLDKLSAFNNRYYRASTGKDASQYILDTVSSIASGHAGVTVAPFTHSWTQFSIIAKIPGSKAQSPVTIIGAHMDSINLQNPTNGRAPGGDDDGTGVSNLIEIFRALLAGGFKPSTPVEFHWYSGEEAGLLGSQAIATQYKRNGINVKAFMELDMTGYFKPGTKEVMALQADYIDSGLNAFVGQLIDEYSNIGWTMDIPCGYACSDHASWNEEGYPTSFPYEAVTGNDNPQVHTQNDNTNVNGFSWSHSLEFTKVGLAFVYEMAI</sequence>
<reference evidence="11 12" key="1">
    <citation type="submission" date="2024-01" db="EMBL/GenBank/DDBJ databases">
        <title>A draft genome for the cacao thread blight pathogen Marasmiellus scandens.</title>
        <authorList>
            <person name="Baruah I.K."/>
            <person name="Leung J."/>
            <person name="Bukari Y."/>
            <person name="Amoako-Attah I."/>
            <person name="Meinhardt L.W."/>
            <person name="Bailey B.A."/>
            <person name="Cohen S.P."/>
        </authorList>
    </citation>
    <scope>NUCLEOTIDE SEQUENCE [LARGE SCALE GENOMIC DNA]</scope>
    <source>
        <strain evidence="11 12">GH-19</strain>
    </source>
</reference>
<dbReference type="CDD" id="cd03879">
    <property type="entry name" value="M28_AAP"/>
    <property type="match status" value="1"/>
</dbReference>
<evidence type="ECO:0000256" key="1">
    <source>
        <dbReference type="ARBA" id="ARBA00001947"/>
    </source>
</evidence>
<dbReference type="InterPro" id="IPR007484">
    <property type="entry name" value="Peptidase_M28"/>
</dbReference>
<evidence type="ECO:0000256" key="2">
    <source>
        <dbReference type="ARBA" id="ARBA00022438"/>
    </source>
</evidence>
<evidence type="ECO:0000259" key="10">
    <source>
        <dbReference type="Pfam" id="PF04389"/>
    </source>
</evidence>
<evidence type="ECO:0000256" key="3">
    <source>
        <dbReference type="ARBA" id="ARBA00022670"/>
    </source>
</evidence>
<dbReference type="PANTHER" id="PTHR12147">
    <property type="entry name" value="METALLOPEPTIDASE M28 FAMILY MEMBER"/>
    <property type="match status" value="1"/>
</dbReference>
<comment type="cofactor">
    <cofactor evidence="1">
        <name>Zn(2+)</name>
        <dbReference type="ChEBI" id="CHEBI:29105"/>
    </cofactor>
</comment>
<proteinExistence type="inferred from homology"/>
<feature type="signal peptide" evidence="9">
    <location>
        <begin position="1"/>
        <end position="18"/>
    </location>
</feature>
<evidence type="ECO:0000256" key="8">
    <source>
        <dbReference type="ARBA" id="ARBA00043962"/>
    </source>
</evidence>
<comment type="similarity">
    <text evidence="8">Belongs to the peptidase M28 family. M28E subfamily.</text>
</comment>
<evidence type="ECO:0000256" key="6">
    <source>
        <dbReference type="ARBA" id="ARBA00022801"/>
    </source>
</evidence>
<dbReference type="Proteomes" id="UP001498398">
    <property type="component" value="Unassembled WGS sequence"/>
</dbReference>
<dbReference type="Pfam" id="PF04389">
    <property type="entry name" value="Peptidase_M28"/>
    <property type="match status" value="1"/>
</dbReference>
<dbReference type="EMBL" id="JBANRG010000037">
    <property type="protein sequence ID" value="KAK7448888.1"/>
    <property type="molecule type" value="Genomic_DNA"/>
</dbReference>
<protein>
    <recommendedName>
        <fullName evidence="9">Peptide hydrolase</fullName>
        <ecNumber evidence="9">3.4.-.-</ecNumber>
    </recommendedName>
</protein>
<comment type="caution">
    <text evidence="11">The sequence shown here is derived from an EMBL/GenBank/DDBJ whole genome shotgun (WGS) entry which is preliminary data.</text>
</comment>
<evidence type="ECO:0000313" key="11">
    <source>
        <dbReference type="EMBL" id="KAK7448888.1"/>
    </source>
</evidence>
<evidence type="ECO:0000256" key="7">
    <source>
        <dbReference type="ARBA" id="ARBA00022833"/>
    </source>
</evidence>
<feature type="chain" id="PRO_5045011294" description="Peptide hydrolase" evidence="9">
    <location>
        <begin position="19"/>
        <end position="373"/>
    </location>
</feature>